<evidence type="ECO:0000256" key="5">
    <source>
        <dbReference type="ARBA" id="ARBA00023136"/>
    </source>
</evidence>
<evidence type="ECO:0000256" key="2">
    <source>
        <dbReference type="ARBA" id="ARBA00022448"/>
    </source>
</evidence>
<dbReference type="EMBL" id="CM032184">
    <property type="protein sequence ID" value="KAG7094124.1"/>
    <property type="molecule type" value="Genomic_DNA"/>
</dbReference>
<keyword evidence="4 6" id="KW-1133">Transmembrane helix</keyword>
<dbReference type="PANTHER" id="PTHR43791:SF48">
    <property type="entry name" value="TRANSPORTER, PUTATIVE (AFU_ORTHOLOGUE AFUA_4G01000)-RELATED"/>
    <property type="match status" value="1"/>
</dbReference>
<comment type="caution">
    <text evidence="7">The sequence shown here is derived from an EMBL/GenBank/DDBJ whole genome shotgun (WGS) entry which is preliminary data.</text>
</comment>
<accession>A0A9P7S2B9</accession>
<gene>
    <name evidence="7" type="ORF">E1B28_007736</name>
</gene>
<feature type="transmembrane region" description="Helical" evidence="6">
    <location>
        <begin position="16"/>
        <end position="38"/>
    </location>
</feature>
<dbReference type="KEGG" id="more:E1B28_007736"/>
<dbReference type="GeneID" id="66076812"/>
<dbReference type="AlphaFoldDB" id="A0A9P7S2B9"/>
<dbReference type="InterPro" id="IPR036259">
    <property type="entry name" value="MFS_trans_sf"/>
</dbReference>
<dbReference type="PANTHER" id="PTHR43791">
    <property type="entry name" value="PERMEASE-RELATED"/>
    <property type="match status" value="1"/>
</dbReference>
<sequence length="142" mass="15537">MVVGYAMAVGTKNTQVRYAACFLSITGACNAGPMLISWATGNAAPDTVRAVATAFIPGIGAFGSIIAVWTYLPIDAPDFHNGNSLNLATSSLACLFVLVLVVHLRRENWKRERGERDYRLVGKTAREIEELGHLHPEFRYQV</sequence>
<feature type="transmembrane region" description="Helical" evidence="6">
    <location>
        <begin position="84"/>
        <end position="104"/>
    </location>
</feature>
<comment type="subcellular location">
    <subcellularLocation>
        <location evidence="1">Membrane</location>
        <topology evidence="1">Multi-pass membrane protein</topology>
    </subcellularLocation>
</comment>
<dbReference type="Gene3D" id="1.20.1250.20">
    <property type="entry name" value="MFS general substrate transporter like domains"/>
    <property type="match status" value="1"/>
</dbReference>
<evidence type="ECO:0000313" key="7">
    <source>
        <dbReference type="EMBL" id="KAG7094124.1"/>
    </source>
</evidence>
<dbReference type="Proteomes" id="UP001049176">
    <property type="component" value="Chromosome 4"/>
</dbReference>
<name>A0A9P7S2B9_9AGAR</name>
<feature type="transmembrane region" description="Helical" evidence="6">
    <location>
        <begin position="50"/>
        <end position="72"/>
    </location>
</feature>
<proteinExistence type="predicted"/>
<keyword evidence="5 6" id="KW-0472">Membrane</keyword>
<dbReference type="RefSeq" id="XP_043010594.1">
    <property type="nucleotide sequence ID" value="XM_043152508.1"/>
</dbReference>
<keyword evidence="2" id="KW-0813">Transport</keyword>
<evidence type="ECO:0000256" key="3">
    <source>
        <dbReference type="ARBA" id="ARBA00022692"/>
    </source>
</evidence>
<keyword evidence="8" id="KW-1185">Reference proteome</keyword>
<keyword evidence="3 6" id="KW-0812">Transmembrane</keyword>
<reference evidence="7" key="1">
    <citation type="journal article" date="2021" name="Genome Biol. Evol.">
        <title>The assembled and annotated genome of the fairy-ring fungus Marasmius oreades.</title>
        <authorList>
            <person name="Hiltunen M."/>
            <person name="Ament-Velasquez S.L."/>
            <person name="Johannesson H."/>
        </authorList>
    </citation>
    <scope>NUCLEOTIDE SEQUENCE</scope>
    <source>
        <strain evidence="7">03SP1</strain>
    </source>
</reference>
<dbReference type="SUPFAM" id="SSF103473">
    <property type="entry name" value="MFS general substrate transporter"/>
    <property type="match status" value="1"/>
</dbReference>
<dbReference type="OrthoDB" id="2962993at2759"/>
<evidence type="ECO:0000313" key="8">
    <source>
        <dbReference type="Proteomes" id="UP001049176"/>
    </source>
</evidence>
<dbReference type="GO" id="GO:0022857">
    <property type="term" value="F:transmembrane transporter activity"/>
    <property type="evidence" value="ECO:0007669"/>
    <property type="project" value="TreeGrafter"/>
</dbReference>
<dbReference type="GO" id="GO:0016020">
    <property type="term" value="C:membrane"/>
    <property type="evidence" value="ECO:0007669"/>
    <property type="project" value="UniProtKB-SubCell"/>
</dbReference>
<evidence type="ECO:0000256" key="4">
    <source>
        <dbReference type="ARBA" id="ARBA00022989"/>
    </source>
</evidence>
<protein>
    <submittedName>
        <fullName evidence="7">Uncharacterized protein</fullName>
    </submittedName>
</protein>
<evidence type="ECO:0000256" key="1">
    <source>
        <dbReference type="ARBA" id="ARBA00004141"/>
    </source>
</evidence>
<evidence type="ECO:0000256" key="6">
    <source>
        <dbReference type="SAM" id="Phobius"/>
    </source>
</evidence>
<organism evidence="7 8">
    <name type="scientific">Marasmius oreades</name>
    <name type="common">fairy-ring Marasmius</name>
    <dbReference type="NCBI Taxonomy" id="181124"/>
    <lineage>
        <taxon>Eukaryota</taxon>
        <taxon>Fungi</taxon>
        <taxon>Dikarya</taxon>
        <taxon>Basidiomycota</taxon>
        <taxon>Agaricomycotina</taxon>
        <taxon>Agaricomycetes</taxon>
        <taxon>Agaricomycetidae</taxon>
        <taxon>Agaricales</taxon>
        <taxon>Marasmiineae</taxon>
        <taxon>Marasmiaceae</taxon>
        <taxon>Marasmius</taxon>
    </lineage>
</organism>